<evidence type="ECO:0000256" key="3">
    <source>
        <dbReference type="ARBA" id="ARBA00023134"/>
    </source>
</evidence>
<reference evidence="6" key="1">
    <citation type="journal article" date="2021" name="Genome Biol. Evol.">
        <title>A High-Quality Reference Genome for a Parasitic Bivalve with Doubly Uniparental Inheritance (Bivalvia: Unionida).</title>
        <authorList>
            <person name="Smith C.H."/>
        </authorList>
    </citation>
    <scope>NUCLEOTIDE SEQUENCE</scope>
    <source>
        <strain evidence="6">CHS0354</strain>
    </source>
</reference>
<comment type="caution">
    <text evidence="6">The sequence shown here is derived from an EMBL/GenBank/DDBJ whole genome shotgun (WGS) entry which is preliminary data.</text>
</comment>
<reference evidence="6" key="3">
    <citation type="submission" date="2023-05" db="EMBL/GenBank/DDBJ databases">
        <authorList>
            <person name="Smith C.H."/>
        </authorList>
    </citation>
    <scope>NUCLEOTIDE SEQUENCE</scope>
    <source>
        <strain evidence="6">CHS0354</strain>
        <tissue evidence="6">Mantle</tissue>
    </source>
</reference>
<name>A0AAE0TK13_9BIVA</name>
<evidence type="ECO:0000256" key="4">
    <source>
        <dbReference type="SAM" id="Phobius"/>
    </source>
</evidence>
<sequence length="296" mass="32828">MAKESELRFILLGKTGAGKSATGNFILKMRAFESRHGFNSVTQELSLRTAFLDLAKRKIAVVDTPGLFDNKRPMIQTVMKIQKSLDLVQPGPNVFLLVIKPGRFTEEEEQTLGLLRMTFGNQLLNYTIVIFTHGDQMDAAEFRVFINENNSLNDLLDECGRRYITLNNLEDNNAVTKKKLERLLQFANEVSDNGKRNYAENISIYRNVLQKHAIEWTTKHLTGEQIKAILREQEDERQRQMFRTGAKVVAGAGAVVAAGAAVYAAGPVAVGAVAARVIGGAVAAVPFFGKIFTRIP</sequence>
<evidence type="ECO:0000256" key="1">
    <source>
        <dbReference type="ARBA" id="ARBA00008535"/>
    </source>
</evidence>
<protein>
    <recommendedName>
        <fullName evidence="5">AIG1-type G domain-containing protein</fullName>
    </recommendedName>
</protein>
<keyword evidence="2" id="KW-0547">Nucleotide-binding</keyword>
<evidence type="ECO:0000313" key="6">
    <source>
        <dbReference type="EMBL" id="KAK3611799.1"/>
    </source>
</evidence>
<keyword evidence="4" id="KW-1133">Transmembrane helix</keyword>
<evidence type="ECO:0000256" key="2">
    <source>
        <dbReference type="ARBA" id="ARBA00022741"/>
    </source>
</evidence>
<dbReference type="Gene3D" id="3.40.50.300">
    <property type="entry name" value="P-loop containing nucleotide triphosphate hydrolases"/>
    <property type="match status" value="1"/>
</dbReference>
<dbReference type="AlphaFoldDB" id="A0AAE0TK13"/>
<dbReference type="SUPFAM" id="SSF52540">
    <property type="entry name" value="P-loop containing nucleoside triphosphate hydrolases"/>
    <property type="match status" value="1"/>
</dbReference>
<keyword evidence="4" id="KW-0472">Membrane</keyword>
<dbReference type="PROSITE" id="PS51720">
    <property type="entry name" value="G_AIG1"/>
    <property type="match status" value="1"/>
</dbReference>
<dbReference type="InterPro" id="IPR045058">
    <property type="entry name" value="GIMA/IAN/Toc"/>
</dbReference>
<dbReference type="InterPro" id="IPR006703">
    <property type="entry name" value="G_AIG1"/>
</dbReference>
<feature type="transmembrane region" description="Helical" evidence="4">
    <location>
        <begin position="248"/>
        <end position="266"/>
    </location>
</feature>
<feature type="domain" description="AIG1-type G" evidence="5">
    <location>
        <begin position="4"/>
        <end position="207"/>
    </location>
</feature>
<evidence type="ECO:0000259" key="5">
    <source>
        <dbReference type="PROSITE" id="PS51720"/>
    </source>
</evidence>
<accession>A0AAE0TK13</accession>
<evidence type="ECO:0000313" key="7">
    <source>
        <dbReference type="Proteomes" id="UP001195483"/>
    </source>
</evidence>
<proteinExistence type="inferred from homology"/>
<dbReference type="InterPro" id="IPR027417">
    <property type="entry name" value="P-loop_NTPase"/>
</dbReference>
<dbReference type="PANTHER" id="PTHR10903:SF184">
    <property type="entry name" value="GTP-BINDING PROTEIN A"/>
    <property type="match status" value="1"/>
</dbReference>
<dbReference type="GO" id="GO:0005525">
    <property type="term" value="F:GTP binding"/>
    <property type="evidence" value="ECO:0007669"/>
    <property type="project" value="UniProtKB-KW"/>
</dbReference>
<dbReference type="Proteomes" id="UP001195483">
    <property type="component" value="Unassembled WGS sequence"/>
</dbReference>
<keyword evidence="4" id="KW-0812">Transmembrane</keyword>
<gene>
    <name evidence="6" type="ORF">CHS0354_014152</name>
</gene>
<comment type="similarity">
    <text evidence="1">Belongs to the TRAFAC class TrmE-Era-EngA-EngB-Septin-like GTPase superfamily. AIG1/Toc34/Toc159-like paraseptin GTPase family. IAN subfamily.</text>
</comment>
<feature type="transmembrane region" description="Helical" evidence="4">
    <location>
        <begin position="272"/>
        <end position="292"/>
    </location>
</feature>
<reference evidence="6" key="2">
    <citation type="journal article" date="2021" name="Genome Biol. Evol.">
        <title>Developing a high-quality reference genome for a parasitic bivalve with doubly uniparental inheritance (Bivalvia: Unionida).</title>
        <authorList>
            <person name="Smith C.H."/>
        </authorList>
    </citation>
    <scope>NUCLEOTIDE SEQUENCE</scope>
    <source>
        <strain evidence="6">CHS0354</strain>
        <tissue evidence="6">Mantle</tissue>
    </source>
</reference>
<keyword evidence="3" id="KW-0342">GTP-binding</keyword>
<dbReference type="PANTHER" id="PTHR10903">
    <property type="entry name" value="GTPASE, IMAP FAMILY MEMBER-RELATED"/>
    <property type="match status" value="1"/>
</dbReference>
<keyword evidence="7" id="KW-1185">Reference proteome</keyword>
<dbReference type="FunFam" id="3.40.50.300:FF:000366">
    <property type="entry name" value="GTPase, IMAP family member 2"/>
    <property type="match status" value="1"/>
</dbReference>
<dbReference type="EMBL" id="JAEAOA010000869">
    <property type="protein sequence ID" value="KAK3611799.1"/>
    <property type="molecule type" value="Genomic_DNA"/>
</dbReference>
<dbReference type="Pfam" id="PF04548">
    <property type="entry name" value="AIG1"/>
    <property type="match status" value="1"/>
</dbReference>
<organism evidence="6 7">
    <name type="scientific">Potamilus streckersoni</name>
    <dbReference type="NCBI Taxonomy" id="2493646"/>
    <lineage>
        <taxon>Eukaryota</taxon>
        <taxon>Metazoa</taxon>
        <taxon>Spiralia</taxon>
        <taxon>Lophotrochozoa</taxon>
        <taxon>Mollusca</taxon>
        <taxon>Bivalvia</taxon>
        <taxon>Autobranchia</taxon>
        <taxon>Heteroconchia</taxon>
        <taxon>Palaeoheterodonta</taxon>
        <taxon>Unionida</taxon>
        <taxon>Unionoidea</taxon>
        <taxon>Unionidae</taxon>
        <taxon>Ambleminae</taxon>
        <taxon>Lampsilini</taxon>
        <taxon>Potamilus</taxon>
    </lineage>
</organism>